<organism evidence="4 5">
    <name type="scientific">Sphingomonas ginkgonis</name>
    <dbReference type="NCBI Taxonomy" id="2315330"/>
    <lineage>
        <taxon>Bacteria</taxon>
        <taxon>Pseudomonadati</taxon>
        <taxon>Pseudomonadota</taxon>
        <taxon>Alphaproteobacteria</taxon>
        <taxon>Sphingomonadales</taxon>
        <taxon>Sphingomonadaceae</taxon>
        <taxon>Sphingomonas</taxon>
    </lineage>
</organism>
<dbReference type="PANTHER" id="PTHR30332:SF17">
    <property type="entry name" value="TYPE IV PILIATION SYSTEM PROTEIN DR_0774-RELATED"/>
    <property type="match status" value="1"/>
</dbReference>
<gene>
    <name evidence="4" type="ORF">HMF7854_03695</name>
</gene>
<accession>A0A3R9YHH0</accession>
<dbReference type="Pfam" id="PF00263">
    <property type="entry name" value="Secretin"/>
    <property type="match status" value="1"/>
</dbReference>
<comment type="similarity">
    <text evidence="1">Belongs to the bacterial secretin family.</text>
</comment>
<comment type="caution">
    <text evidence="4">The sequence shown here is derived from an EMBL/GenBank/DDBJ whole genome shotgun (WGS) entry which is preliminary data.</text>
</comment>
<feature type="region of interest" description="Disordered" evidence="2">
    <location>
        <begin position="1"/>
        <end position="26"/>
    </location>
</feature>
<evidence type="ECO:0000259" key="3">
    <source>
        <dbReference type="Pfam" id="PF00263"/>
    </source>
</evidence>
<name>A0A3R9YHH0_9SPHN</name>
<proteinExistence type="inferred from homology"/>
<dbReference type="PRINTS" id="PR00811">
    <property type="entry name" value="BCTERIALGSPD"/>
</dbReference>
<dbReference type="EMBL" id="RWJF01000001">
    <property type="protein sequence ID" value="RST30030.1"/>
    <property type="molecule type" value="Genomic_DNA"/>
</dbReference>
<sequence>MPFPPGNAVGEKRTNDETGLGAGRSDDACRGGCRRRWVGGSHLSSAQLQAAIYAQISKGNGRIVSKPRISAQSGSTAKIITGDALPILTAITLSGVNGVSQQVQYVNVGVTLQIAPRVSSDGFVSSHIFCVVSSVSGYSQGFPTISQREAETSATVRNGDSFVIGGLTQEDVINTKTKVPLLGDIPLVGQAFRTDRSTRAKTELYIIVTPHVIRRSATAAAVSAPIPPGF</sequence>
<keyword evidence="5" id="KW-1185">Reference proteome</keyword>
<dbReference type="InterPro" id="IPR050810">
    <property type="entry name" value="Bact_Secretion_Sys_Channel"/>
</dbReference>
<reference evidence="4 5" key="1">
    <citation type="submission" date="2018-12" db="EMBL/GenBank/DDBJ databases">
        <title>Sphingomonas sp. HMF7854 Genome sequencing and assembly.</title>
        <authorList>
            <person name="Cha I."/>
            <person name="Kang H."/>
            <person name="Kim H."/>
            <person name="Kang J."/>
            <person name="Joh K."/>
        </authorList>
    </citation>
    <scope>NUCLEOTIDE SEQUENCE [LARGE SCALE GENOMIC DNA]</scope>
    <source>
        <strain evidence="4 5">HMF7854</strain>
    </source>
</reference>
<dbReference type="AlphaFoldDB" id="A0A3R9YHH0"/>
<evidence type="ECO:0000313" key="5">
    <source>
        <dbReference type="Proteomes" id="UP000274661"/>
    </source>
</evidence>
<dbReference type="Proteomes" id="UP000274661">
    <property type="component" value="Unassembled WGS sequence"/>
</dbReference>
<dbReference type="GO" id="GO:0015627">
    <property type="term" value="C:type II protein secretion system complex"/>
    <property type="evidence" value="ECO:0007669"/>
    <property type="project" value="TreeGrafter"/>
</dbReference>
<evidence type="ECO:0000256" key="2">
    <source>
        <dbReference type="SAM" id="MobiDB-lite"/>
    </source>
</evidence>
<dbReference type="InterPro" id="IPR001775">
    <property type="entry name" value="GspD/PilQ"/>
</dbReference>
<dbReference type="InterPro" id="IPR004846">
    <property type="entry name" value="T2SS/T3SS_dom"/>
</dbReference>
<dbReference type="GO" id="GO:0009306">
    <property type="term" value="P:protein secretion"/>
    <property type="evidence" value="ECO:0007669"/>
    <property type="project" value="InterPro"/>
</dbReference>
<protein>
    <submittedName>
        <fullName evidence="4">Type II and III secretion system protein</fullName>
    </submittedName>
</protein>
<evidence type="ECO:0000313" key="4">
    <source>
        <dbReference type="EMBL" id="RST30030.1"/>
    </source>
</evidence>
<evidence type="ECO:0000256" key="1">
    <source>
        <dbReference type="RuleBase" id="RU004003"/>
    </source>
</evidence>
<dbReference type="OrthoDB" id="9775455at2"/>
<dbReference type="PANTHER" id="PTHR30332">
    <property type="entry name" value="PROBABLE GENERAL SECRETION PATHWAY PROTEIN D"/>
    <property type="match status" value="1"/>
</dbReference>
<feature type="domain" description="Type II/III secretion system secretin-like" evidence="3">
    <location>
        <begin position="55"/>
        <end position="214"/>
    </location>
</feature>